<name>A0A427ALT5_ENSVE</name>
<dbReference type="PANTHER" id="PTHR33240">
    <property type="entry name" value="OS08G0508500 PROTEIN"/>
    <property type="match status" value="1"/>
</dbReference>
<proteinExistence type="predicted"/>
<reference evidence="2 3" key="1">
    <citation type="journal article" date="2014" name="Agronomy (Basel)">
        <title>A Draft Genome Sequence for Ensete ventricosum, the Drought-Tolerant Tree Against Hunger.</title>
        <authorList>
            <person name="Harrison J."/>
            <person name="Moore K.A."/>
            <person name="Paszkiewicz K."/>
            <person name="Jones T."/>
            <person name="Grant M."/>
            <person name="Ambacheew D."/>
            <person name="Muzemil S."/>
            <person name="Studholme D.J."/>
        </authorList>
    </citation>
    <scope>NUCLEOTIDE SEQUENCE [LARGE SCALE GENOMIC DNA]</scope>
</reference>
<accession>A0A427ALT5</accession>
<gene>
    <name evidence="2" type="ORF">B296_00027753</name>
</gene>
<dbReference type="AlphaFoldDB" id="A0A427ALT5"/>
<dbReference type="PANTHER" id="PTHR33240:SF8">
    <property type="entry name" value="OS03G0439900 PROTEIN"/>
    <property type="match status" value="1"/>
</dbReference>
<evidence type="ECO:0000256" key="1">
    <source>
        <dbReference type="SAM" id="Phobius"/>
    </source>
</evidence>
<feature type="transmembrane region" description="Helical" evidence="1">
    <location>
        <begin position="33"/>
        <end position="56"/>
    </location>
</feature>
<evidence type="ECO:0000313" key="3">
    <source>
        <dbReference type="Proteomes" id="UP000287651"/>
    </source>
</evidence>
<comment type="caution">
    <text evidence="2">The sequence shown here is derived from an EMBL/GenBank/DDBJ whole genome shotgun (WGS) entry which is preliminary data.</text>
</comment>
<keyword evidence="1" id="KW-0472">Membrane</keyword>
<evidence type="ECO:0000313" key="2">
    <source>
        <dbReference type="EMBL" id="RRT77229.1"/>
    </source>
</evidence>
<sequence>MSSTVIGCIGDSIAPLGTTILPITIVHKPRSKAVMVTFMVVNLSSAYNVILSWLLLIRLRVIVSTYHRVMKFSTRAGIEEVRSDSREYRQCYLAVVILTKKLKSDHSTLKKAKLSSPPFDRPLIDPCEASETRNHVELFYMFLLHMKMRMERWCARLATKAAVVGKLPVGEGSHLWASRLQGWTLTAKPFARTVAAAYGHNTRGGAAYGHRTHP</sequence>
<keyword evidence="1" id="KW-0812">Transmembrane</keyword>
<protein>
    <submittedName>
        <fullName evidence="2">Uncharacterized protein</fullName>
    </submittedName>
</protein>
<dbReference type="Proteomes" id="UP000287651">
    <property type="component" value="Unassembled WGS sequence"/>
</dbReference>
<keyword evidence="1" id="KW-1133">Transmembrane helix</keyword>
<dbReference type="EMBL" id="AMZH03001980">
    <property type="protein sequence ID" value="RRT77229.1"/>
    <property type="molecule type" value="Genomic_DNA"/>
</dbReference>
<organism evidence="2 3">
    <name type="scientific">Ensete ventricosum</name>
    <name type="common">Abyssinian banana</name>
    <name type="synonym">Musa ensete</name>
    <dbReference type="NCBI Taxonomy" id="4639"/>
    <lineage>
        <taxon>Eukaryota</taxon>
        <taxon>Viridiplantae</taxon>
        <taxon>Streptophyta</taxon>
        <taxon>Embryophyta</taxon>
        <taxon>Tracheophyta</taxon>
        <taxon>Spermatophyta</taxon>
        <taxon>Magnoliopsida</taxon>
        <taxon>Liliopsida</taxon>
        <taxon>Zingiberales</taxon>
        <taxon>Musaceae</taxon>
        <taxon>Ensete</taxon>
    </lineage>
</organism>